<comment type="similarity">
    <text evidence="14">Belongs to the DHBP synthase family.</text>
</comment>
<feature type="site" description="Essential for catalytic activity" evidence="14">
    <location>
        <position position="126"/>
    </location>
</feature>
<dbReference type="RefSeq" id="WP_092016414.1">
    <property type="nucleotide sequence ID" value="NZ_FOYW01000004.1"/>
</dbReference>
<evidence type="ECO:0000256" key="7">
    <source>
        <dbReference type="ARBA" id="ARBA00012153"/>
    </source>
</evidence>
<feature type="binding site" evidence="14">
    <location>
        <begin position="140"/>
        <end position="144"/>
    </location>
    <ligand>
        <name>D-ribulose 5-phosphate</name>
        <dbReference type="ChEBI" id="CHEBI:58121"/>
    </ligand>
</feature>
<evidence type="ECO:0000256" key="3">
    <source>
        <dbReference type="ARBA" id="ARBA00002284"/>
    </source>
</evidence>
<comment type="similarity">
    <text evidence="5">In the N-terminal section; belongs to the DHBP synthase family.</text>
</comment>
<dbReference type="GO" id="GO:0005829">
    <property type="term" value="C:cytosol"/>
    <property type="evidence" value="ECO:0007669"/>
    <property type="project" value="TreeGrafter"/>
</dbReference>
<evidence type="ECO:0000256" key="5">
    <source>
        <dbReference type="ARBA" id="ARBA00005520"/>
    </source>
</evidence>
<dbReference type="SUPFAM" id="SSF55821">
    <property type="entry name" value="YrdC/RibB"/>
    <property type="match status" value="1"/>
</dbReference>
<keyword evidence="9 14" id="KW-0686">Riboflavin biosynthesis</keyword>
<dbReference type="Pfam" id="PF00926">
    <property type="entry name" value="DHBP_synthase"/>
    <property type="match status" value="1"/>
</dbReference>
<feature type="binding site" evidence="14">
    <location>
        <position position="28"/>
    </location>
    <ligand>
        <name>Mg(2+)</name>
        <dbReference type="ChEBI" id="CHEBI:18420"/>
        <label>1</label>
    </ligand>
</feature>
<dbReference type="Gene3D" id="3.40.50.10990">
    <property type="entry name" value="GTP cyclohydrolase II"/>
    <property type="match status" value="1"/>
</dbReference>
<dbReference type="Pfam" id="PF00925">
    <property type="entry name" value="GTP_cyclohydro2"/>
    <property type="match status" value="1"/>
</dbReference>
<evidence type="ECO:0000256" key="2">
    <source>
        <dbReference type="ARBA" id="ARBA00001936"/>
    </source>
</evidence>
<dbReference type="Proteomes" id="UP000198644">
    <property type="component" value="Unassembled WGS sequence"/>
</dbReference>
<organism evidence="16 17">
    <name type="scientific">Marinobacter daqiaonensis</name>
    <dbReference type="NCBI Taxonomy" id="650891"/>
    <lineage>
        <taxon>Bacteria</taxon>
        <taxon>Pseudomonadati</taxon>
        <taxon>Pseudomonadota</taxon>
        <taxon>Gammaproteobacteria</taxon>
        <taxon>Pseudomonadales</taxon>
        <taxon>Marinobacteraceae</taxon>
        <taxon>Marinobacter</taxon>
    </lineage>
</organism>
<name>A0A1I6K4U4_9GAMM</name>
<comment type="subunit">
    <text evidence="14">Homodimer.</text>
</comment>
<keyword evidence="17" id="KW-1185">Reference proteome</keyword>
<evidence type="ECO:0000256" key="8">
    <source>
        <dbReference type="ARBA" id="ARBA00018836"/>
    </source>
</evidence>
<dbReference type="GO" id="GO:0030145">
    <property type="term" value="F:manganese ion binding"/>
    <property type="evidence" value="ECO:0007669"/>
    <property type="project" value="UniProtKB-UniRule"/>
</dbReference>
<comment type="similarity">
    <text evidence="6">In the C-terminal section; belongs to the GTP cyclohydrolase II family.</text>
</comment>
<dbReference type="UniPathway" id="UPA00275">
    <property type="reaction ID" value="UER00399"/>
</dbReference>
<keyword evidence="12 14" id="KW-0464">Manganese</keyword>
<keyword evidence="16" id="KW-0378">Hydrolase</keyword>
<dbReference type="GO" id="GO:0008686">
    <property type="term" value="F:3,4-dihydroxy-2-butanone-4-phosphate synthase activity"/>
    <property type="evidence" value="ECO:0007669"/>
    <property type="project" value="UniProtKB-UniRule"/>
</dbReference>
<dbReference type="NCBIfam" id="NF010626">
    <property type="entry name" value="PRK14019.1"/>
    <property type="match status" value="1"/>
</dbReference>
<evidence type="ECO:0000256" key="1">
    <source>
        <dbReference type="ARBA" id="ARBA00000141"/>
    </source>
</evidence>
<sequence length="372" mass="40438">MALNTVEEIIEDIRQGKMVILMDDEDRENEGDLVMAAEHCTAESINFMARFGRGLICMPMTRDRCDQLGLSLMVQSNHSGFGTKFTLSIEAAEGVTTGISAADRARTVQAAVARNARASDLVQPGHIFPLMADPGGVLSRAGHTEASCDLAGLAGCEPAGVICEIMNDDGSMARRPDLEKFAEQHDLKIGTIADLIHYRTLNERTIDCVEQYDLDTEYGVFNLRTYKDSIQGGTHLALVMGEIKTDQPTLVRVHVTDTLRDLLGARRKDSHSWPLHHALETVAEEGKGVVVLLNSAEDSYNLEDRIHEFFGEGPAKAGKGGSSGVYFTVGTGSQILRDCGVGKMRLLSAPIKFSAISGFDLEVVEYVPYTGD</sequence>
<dbReference type="InterPro" id="IPR036144">
    <property type="entry name" value="RibA-like_sf"/>
</dbReference>
<keyword evidence="13 14" id="KW-0456">Lyase</keyword>
<feature type="binding site" evidence="14">
    <location>
        <position position="28"/>
    </location>
    <ligand>
        <name>Mg(2+)</name>
        <dbReference type="ChEBI" id="CHEBI:18420"/>
        <label>2</label>
    </ligand>
</feature>
<dbReference type="EC" id="4.1.99.12" evidence="7 14"/>
<feature type="binding site" evidence="14">
    <location>
        <begin position="27"/>
        <end position="28"/>
    </location>
    <ligand>
        <name>D-ribulose 5-phosphate</name>
        <dbReference type="ChEBI" id="CHEBI:58121"/>
    </ligand>
</feature>
<dbReference type="EMBL" id="FOYW01000004">
    <property type="protein sequence ID" value="SFR86098.1"/>
    <property type="molecule type" value="Genomic_DNA"/>
</dbReference>
<dbReference type="NCBIfam" id="TIGR00506">
    <property type="entry name" value="ribB"/>
    <property type="match status" value="1"/>
</dbReference>
<reference evidence="16 17" key="1">
    <citation type="submission" date="2016-10" db="EMBL/GenBank/DDBJ databases">
        <authorList>
            <person name="de Groot N.N."/>
        </authorList>
    </citation>
    <scope>NUCLEOTIDE SEQUENCE [LARGE SCALE GENOMIC DNA]</scope>
    <source>
        <strain evidence="16 17">CGMCC 1.9167</strain>
    </source>
</reference>
<dbReference type="GO" id="GO:0003935">
    <property type="term" value="F:GTP cyclohydrolase II activity"/>
    <property type="evidence" value="ECO:0007669"/>
    <property type="project" value="TreeGrafter"/>
</dbReference>
<comment type="function">
    <text evidence="3 14">Catalyzes the conversion of D-ribulose 5-phosphate to formate and 3,4-dihydroxy-2-butanone 4-phosphate.</text>
</comment>
<evidence type="ECO:0000256" key="10">
    <source>
        <dbReference type="ARBA" id="ARBA00022723"/>
    </source>
</evidence>
<dbReference type="GO" id="GO:0000287">
    <property type="term" value="F:magnesium ion binding"/>
    <property type="evidence" value="ECO:0007669"/>
    <property type="project" value="UniProtKB-UniRule"/>
</dbReference>
<dbReference type="OrthoDB" id="9793111at2"/>
<feature type="binding site" evidence="14">
    <location>
        <position position="32"/>
    </location>
    <ligand>
        <name>D-ribulose 5-phosphate</name>
        <dbReference type="ChEBI" id="CHEBI:58121"/>
    </ligand>
</feature>
<dbReference type="STRING" id="650891.SAMN05216203_3536"/>
<dbReference type="PANTHER" id="PTHR21327">
    <property type="entry name" value="GTP CYCLOHYDROLASE II-RELATED"/>
    <property type="match status" value="1"/>
</dbReference>
<evidence type="ECO:0000256" key="9">
    <source>
        <dbReference type="ARBA" id="ARBA00022619"/>
    </source>
</evidence>
<feature type="binding site" evidence="14">
    <location>
        <position position="143"/>
    </location>
    <ligand>
        <name>Mg(2+)</name>
        <dbReference type="ChEBI" id="CHEBI:18420"/>
        <label>2</label>
    </ligand>
</feature>
<dbReference type="GO" id="GO:0009231">
    <property type="term" value="P:riboflavin biosynthetic process"/>
    <property type="evidence" value="ECO:0007669"/>
    <property type="project" value="UniProtKB-UniRule"/>
</dbReference>
<evidence type="ECO:0000256" key="4">
    <source>
        <dbReference type="ARBA" id="ARBA00004904"/>
    </source>
</evidence>
<evidence type="ECO:0000259" key="15">
    <source>
        <dbReference type="Pfam" id="PF00925"/>
    </source>
</evidence>
<dbReference type="InterPro" id="IPR017945">
    <property type="entry name" value="DHBP_synth_RibB-like_a/b_dom"/>
</dbReference>
<dbReference type="Gene3D" id="3.90.870.10">
    <property type="entry name" value="DHBP synthase"/>
    <property type="match status" value="1"/>
</dbReference>
<evidence type="ECO:0000256" key="14">
    <source>
        <dbReference type="HAMAP-Rule" id="MF_00180"/>
    </source>
</evidence>
<gene>
    <name evidence="14" type="primary">ribB</name>
    <name evidence="16" type="ORF">SAMN05216203_3536</name>
</gene>
<proteinExistence type="inferred from homology"/>
<comment type="cofactor">
    <cofactor evidence="2">
        <name>Mn(2+)</name>
        <dbReference type="ChEBI" id="CHEBI:29035"/>
    </cofactor>
</comment>
<comment type="cofactor">
    <cofactor evidence="14">
        <name>Mg(2+)</name>
        <dbReference type="ChEBI" id="CHEBI:18420"/>
    </cofactor>
    <cofactor evidence="14">
        <name>Mn(2+)</name>
        <dbReference type="ChEBI" id="CHEBI:29035"/>
    </cofactor>
    <text evidence="14">Binds 2 divalent metal cations per subunit. Magnesium or manganese.</text>
</comment>
<dbReference type="InterPro" id="IPR032677">
    <property type="entry name" value="GTP_cyclohydro_II"/>
</dbReference>
<protein>
    <recommendedName>
        <fullName evidence="8 14">3,4-dihydroxy-2-butanone 4-phosphate synthase</fullName>
        <shortName evidence="14">DHBP synthase</shortName>
        <ecNumber evidence="7 14">4.1.99.12</ecNumber>
    </recommendedName>
</protein>
<dbReference type="InterPro" id="IPR000422">
    <property type="entry name" value="DHBP_synthase_RibB"/>
</dbReference>
<evidence type="ECO:0000256" key="12">
    <source>
        <dbReference type="ARBA" id="ARBA00023211"/>
    </source>
</evidence>
<dbReference type="HAMAP" id="MF_00180">
    <property type="entry name" value="RibB"/>
    <property type="match status" value="1"/>
</dbReference>
<dbReference type="PIRSF" id="PIRSF001259">
    <property type="entry name" value="RibA"/>
    <property type="match status" value="1"/>
</dbReference>
<comment type="pathway">
    <text evidence="4 14">Cofactor biosynthesis; riboflavin biosynthesis; 2-hydroxy-3-oxobutyl phosphate from D-ribulose 5-phosphate: step 1/1.</text>
</comment>
<dbReference type="SUPFAM" id="SSF142695">
    <property type="entry name" value="RibA-like"/>
    <property type="match status" value="1"/>
</dbReference>
<accession>A0A1I6K4U4</accession>
<evidence type="ECO:0000313" key="17">
    <source>
        <dbReference type="Proteomes" id="UP000198644"/>
    </source>
</evidence>
<evidence type="ECO:0000256" key="11">
    <source>
        <dbReference type="ARBA" id="ARBA00022842"/>
    </source>
</evidence>
<evidence type="ECO:0000256" key="6">
    <source>
        <dbReference type="ARBA" id="ARBA00008976"/>
    </source>
</evidence>
<dbReference type="AlphaFoldDB" id="A0A1I6K4U4"/>
<comment type="catalytic activity">
    <reaction evidence="1 14">
        <text>D-ribulose 5-phosphate = (2S)-2-hydroxy-3-oxobutyl phosphate + formate + H(+)</text>
        <dbReference type="Rhea" id="RHEA:18457"/>
        <dbReference type="ChEBI" id="CHEBI:15378"/>
        <dbReference type="ChEBI" id="CHEBI:15740"/>
        <dbReference type="ChEBI" id="CHEBI:58121"/>
        <dbReference type="ChEBI" id="CHEBI:58830"/>
        <dbReference type="EC" id="4.1.99.12"/>
    </reaction>
</comment>
<dbReference type="PANTHER" id="PTHR21327:SF34">
    <property type="entry name" value="3,4-DIHYDROXY-2-BUTANONE 4-PHOSPHATE SYNTHASE"/>
    <property type="match status" value="1"/>
</dbReference>
<evidence type="ECO:0000313" key="16">
    <source>
        <dbReference type="EMBL" id="SFR86098.1"/>
    </source>
</evidence>
<feature type="domain" description="GTP cyclohydrolase II" evidence="15">
    <location>
        <begin position="211"/>
        <end position="368"/>
    </location>
</feature>
<keyword evidence="10 14" id="KW-0479">Metal-binding</keyword>
<feature type="site" description="Essential for catalytic activity" evidence="14">
    <location>
        <position position="164"/>
    </location>
</feature>
<evidence type="ECO:0000256" key="13">
    <source>
        <dbReference type="ARBA" id="ARBA00023239"/>
    </source>
</evidence>
<keyword evidence="11 14" id="KW-0460">Magnesium</keyword>
<dbReference type="FunFam" id="3.90.870.10:FF:000001">
    <property type="entry name" value="Riboflavin biosynthesis protein RibBA"/>
    <property type="match status" value="1"/>
</dbReference>